<dbReference type="InterPro" id="IPR050116">
    <property type="entry name" value="DNA_polymerase-Y"/>
</dbReference>
<evidence type="ECO:0000313" key="16">
    <source>
        <dbReference type="Proteomes" id="UP001314263"/>
    </source>
</evidence>
<dbReference type="GO" id="GO:0005634">
    <property type="term" value="C:nucleus"/>
    <property type="evidence" value="ECO:0007669"/>
    <property type="project" value="TreeGrafter"/>
</dbReference>
<evidence type="ECO:0000313" key="15">
    <source>
        <dbReference type="EMBL" id="CAK0732205.1"/>
    </source>
</evidence>
<dbReference type="EMBL" id="CAUYUE010000001">
    <property type="protein sequence ID" value="CAK0732205.1"/>
    <property type="molecule type" value="Genomic_DNA"/>
</dbReference>
<organism evidence="15 16">
    <name type="scientific">Coccomyxa viridis</name>
    <dbReference type="NCBI Taxonomy" id="1274662"/>
    <lineage>
        <taxon>Eukaryota</taxon>
        <taxon>Viridiplantae</taxon>
        <taxon>Chlorophyta</taxon>
        <taxon>core chlorophytes</taxon>
        <taxon>Trebouxiophyceae</taxon>
        <taxon>Trebouxiophyceae incertae sedis</taxon>
        <taxon>Coccomyxaceae</taxon>
        <taxon>Coccomyxa</taxon>
    </lineage>
</organism>
<feature type="region of interest" description="Disordered" evidence="13">
    <location>
        <begin position="875"/>
        <end position="922"/>
    </location>
</feature>
<keyword evidence="16" id="KW-1185">Reference proteome</keyword>
<evidence type="ECO:0000256" key="8">
    <source>
        <dbReference type="ARBA" id="ARBA00022763"/>
    </source>
</evidence>
<evidence type="ECO:0000256" key="5">
    <source>
        <dbReference type="ARBA" id="ARBA00022695"/>
    </source>
</evidence>
<dbReference type="FunFam" id="1.10.150.810:FF:000003">
    <property type="entry name" value="DNA polymerase kappa subunit"/>
    <property type="match status" value="1"/>
</dbReference>
<dbReference type="PANTHER" id="PTHR11076">
    <property type="entry name" value="DNA REPAIR POLYMERASE UMUC / TRANSFERASE FAMILY MEMBER"/>
    <property type="match status" value="1"/>
</dbReference>
<comment type="caution">
    <text evidence="15">The sequence shown here is derived from an EMBL/GenBank/DDBJ whole genome shotgun (WGS) entry which is preliminary data.</text>
</comment>
<evidence type="ECO:0000256" key="7">
    <source>
        <dbReference type="ARBA" id="ARBA00022723"/>
    </source>
</evidence>
<comment type="similarity">
    <text evidence="1">Belongs to the DNA polymerase type-Y family.</text>
</comment>
<proteinExistence type="inferred from homology"/>
<reference evidence="15 16" key="1">
    <citation type="submission" date="2023-10" db="EMBL/GenBank/DDBJ databases">
        <authorList>
            <person name="Maclean D."/>
            <person name="Macfadyen A."/>
        </authorList>
    </citation>
    <scope>NUCLEOTIDE SEQUENCE [LARGE SCALE GENOMIC DNA]</scope>
</reference>
<evidence type="ECO:0000256" key="6">
    <source>
        <dbReference type="ARBA" id="ARBA00022705"/>
    </source>
</evidence>
<dbReference type="Gene3D" id="3.30.70.270">
    <property type="match status" value="1"/>
</dbReference>
<feature type="compositionally biased region" description="Low complexity" evidence="13">
    <location>
        <begin position="611"/>
        <end position="621"/>
    </location>
</feature>
<name>A0AAV1HTV3_9CHLO</name>
<keyword evidence="7" id="KW-0479">Metal-binding</keyword>
<dbReference type="GO" id="GO:0042276">
    <property type="term" value="P:error-prone translesion synthesis"/>
    <property type="evidence" value="ECO:0007669"/>
    <property type="project" value="TreeGrafter"/>
</dbReference>
<dbReference type="InterPro" id="IPR036775">
    <property type="entry name" value="DNA_pol_Y-fam_lit_finger_sf"/>
</dbReference>
<accession>A0AAV1HTV3</accession>
<evidence type="ECO:0000259" key="14">
    <source>
        <dbReference type="PROSITE" id="PS50173"/>
    </source>
</evidence>
<evidence type="ECO:0000256" key="13">
    <source>
        <dbReference type="SAM" id="MobiDB-lite"/>
    </source>
</evidence>
<dbReference type="PANTHER" id="PTHR11076:SF33">
    <property type="entry name" value="DNA POLYMERASE KAPPA"/>
    <property type="match status" value="1"/>
</dbReference>
<keyword evidence="11" id="KW-0234">DNA repair</keyword>
<dbReference type="GO" id="GO:0046872">
    <property type="term" value="F:metal ion binding"/>
    <property type="evidence" value="ECO:0007669"/>
    <property type="project" value="UniProtKB-KW"/>
</dbReference>
<keyword evidence="10" id="KW-0239">DNA-directed DNA polymerase</keyword>
<evidence type="ECO:0000256" key="12">
    <source>
        <dbReference type="ARBA" id="ARBA00049244"/>
    </source>
</evidence>
<dbReference type="GO" id="GO:0006281">
    <property type="term" value="P:DNA repair"/>
    <property type="evidence" value="ECO:0007669"/>
    <property type="project" value="UniProtKB-KW"/>
</dbReference>
<evidence type="ECO:0000256" key="2">
    <source>
        <dbReference type="ARBA" id="ARBA00012417"/>
    </source>
</evidence>
<gene>
    <name evidence="15" type="ORF">CVIRNUC_000099</name>
</gene>
<dbReference type="FunFam" id="3.40.1170.60:FF:000012">
    <property type="entry name" value="Putative DNA-directed polymerase kappa"/>
    <property type="match status" value="1"/>
</dbReference>
<evidence type="ECO:0000256" key="3">
    <source>
        <dbReference type="ARBA" id="ARBA00016178"/>
    </source>
</evidence>
<dbReference type="Pfam" id="PF00817">
    <property type="entry name" value="IMS"/>
    <property type="match status" value="1"/>
</dbReference>
<feature type="compositionally biased region" description="Low complexity" evidence="13">
    <location>
        <begin position="716"/>
        <end position="729"/>
    </location>
</feature>
<evidence type="ECO:0000256" key="4">
    <source>
        <dbReference type="ARBA" id="ARBA00022679"/>
    </source>
</evidence>
<sequence>MLKSDALDKSQKLKDTPDVQQWYGTHFTNNKAGMAGVDKERVKKIVYEMSKDTPHFKHGLRLQAQTEERIKRMKQQASALTPSQLAGHTRAMDAKIAELQAVADLTHTWIHMDMDAFFASVEELDNPSLKTKPIAIGGLGIIATANYEARKYGCRSGMPGYIGKRLCPHLTFVQPDFSKYVRAAAAVRAILYDFDPGFEAGSLDEAYLDITEYCQQHSLTGEAVAEQIRRRVREETKLTCSCGIGPNRLLSKIATDMRKPDGQFAIGCDHAAIHRFIDPLPVRKIPGIGKVTEQILTALGMNTCSDIIAKRGLVSALFKPLSVDFFIKAGLGFGQAEHSGPIEMGAVGRQGMSVERTFPPVSRPEDLQAWCAELSAKLAEDLASEGLQGKAIMLKLKETSFELRTRNKMLPTYISSGEDIFREAMKLLKPEMPIKIRLMGIRLSCFLETNAGPGQRTLSGYLHRQPAQLAAPQGPSGRPPEFTDRQGWKQTFLDAQTRQAIAQHMQEFRQWKAENPGAAWPGNVWHDLHGSGSQAESKELLQLLQPGDPAFEPGSFDGLHHMPGPDRSFLQEYRLNSKPHIRRILQHQQSEAEAQQPQLVQAVIESSHAAVTQQQAQAARAEPSTPCTSEHEMAPSWRSAGLCQQADRPKERAQAGAEPHQASGLQDVPAGSWRPVTASQMLKRQRVTAPSQQRRRQQPMLQVSDDTSDTAEEEGPPMQAQPQQQQQQQILEVGDCTGPPCVHHNSILNESFQDEATDSGAGWQDWEPVSCPAEQLEGREGSCNDVGQGCADEECEADQELAWAEPPPGFGEGLGEDAHDTLSSKQAVAVHAPRTWPCQVCTFAGNRAQVLRCALCDAVRGTSWGRYHSATAERSVLPMPSMPTDSASGGEQRGSGRASASKGTARPWLSGKDARGIKRFFA</sequence>
<dbReference type="InterPro" id="IPR022880">
    <property type="entry name" value="DNApol_IV"/>
</dbReference>
<dbReference type="GO" id="GO:0003887">
    <property type="term" value="F:DNA-directed DNA polymerase activity"/>
    <property type="evidence" value="ECO:0007669"/>
    <property type="project" value="UniProtKB-KW"/>
</dbReference>
<dbReference type="HAMAP" id="MF_01113">
    <property type="entry name" value="DNApol_IV"/>
    <property type="match status" value="1"/>
</dbReference>
<keyword evidence="8" id="KW-0227">DNA damage</keyword>
<dbReference type="Gene3D" id="3.30.1490.100">
    <property type="entry name" value="DNA polymerase, Y-family, little finger domain"/>
    <property type="match status" value="1"/>
</dbReference>
<feature type="domain" description="UmuC" evidence="14">
    <location>
        <begin position="109"/>
        <end position="289"/>
    </location>
</feature>
<dbReference type="AlphaFoldDB" id="A0AAV1HTV3"/>
<keyword evidence="5" id="KW-0548">Nucleotidyltransferase</keyword>
<feature type="compositionally biased region" description="Acidic residues" evidence="13">
    <location>
        <begin position="706"/>
        <end position="715"/>
    </location>
</feature>
<dbReference type="InterPro" id="IPR001126">
    <property type="entry name" value="UmuC"/>
</dbReference>
<dbReference type="InterPro" id="IPR017961">
    <property type="entry name" value="DNA_pol_Y-fam_little_finger"/>
</dbReference>
<evidence type="ECO:0000256" key="11">
    <source>
        <dbReference type="ARBA" id="ARBA00023204"/>
    </source>
</evidence>
<dbReference type="GO" id="GO:0006260">
    <property type="term" value="P:DNA replication"/>
    <property type="evidence" value="ECO:0007669"/>
    <property type="project" value="UniProtKB-KW"/>
</dbReference>
<feature type="compositionally biased region" description="Polar residues" evidence="13">
    <location>
        <begin position="677"/>
        <end position="692"/>
    </location>
</feature>
<comment type="catalytic activity">
    <reaction evidence="12">
        <text>DNA(n) + a 2'-deoxyribonucleoside 5'-triphosphate = DNA(n+1) + diphosphate</text>
        <dbReference type="Rhea" id="RHEA:22508"/>
        <dbReference type="Rhea" id="RHEA-COMP:17339"/>
        <dbReference type="Rhea" id="RHEA-COMP:17340"/>
        <dbReference type="ChEBI" id="CHEBI:33019"/>
        <dbReference type="ChEBI" id="CHEBI:61560"/>
        <dbReference type="ChEBI" id="CHEBI:173112"/>
        <dbReference type="EC" id="2.7.7.7"/>
    </reaction>
</comment>
<dbReference type="Gene3D" id="3.40.1170.60">
    <property type="match status" value="1"/>
</dbReference>
<evidence type="ECO:0000256" key="1">
    <source>
        <dbReference type="ARBA" id="ARBA00010945"/>
    </source>
</evidence>
<dbReference type="Proteomes" id="UP001314263">
    <property type="component" value="Unassembled WGS sequence"/>
</dbReference>
<dbReference type="PROSITE" id="PS50173">
    <property type="entry name" value="UMUC"/>
    <property type="match status" value="1"/>
</dbReference>
<protein>
    <recommendedName>
        <fullName evidence="3">DNA polymerase kappa</fullName>
        <ecNumber evidence="2">2.7.7.7</ecNumber>
    </recommendedName>
</protein>
<dbReference type="SUPFAM" id="SSF100879">
    <property type="entry name" value="Lesion bypass DNA polymerase (Y-family), little finger domain"/>
    <property type="match status" value="1"/>
</dbReference>
<dbReference type="Gene3D" id="1.10.150.810">
    <property type="match status" value="2"/>
</dbReference>
<feature type="region of interest" description="Disordered" evidence="13">
    <location>
        <begin position="611"/>
        <end position="729"/>
    </location>
</feature>
<keyword evidence="6" id="KW-0235">DNA replication</keyword>
<evidence type="ECO:0000256" key="9">
    <source>
        <dbReference type="ARBA" id="ARBA00022842"/>
    </source>
</evidence>
<keyword evidence="9" id="KW-0460">Magnesium</keyword>
<dbReference type="Pfam" id="PF11799">
    <property type="entry name" value="IMS_C"/>
    <property type="match status" value="1"/>
</dbReference>
<dbReference type="SUPFAM" id="SSF56672">
    <property type="entry name" value="DNA/RNA polymerases"/>
    <property type="match status" value="1"/>
</dbReference>
<dbReference type="EC" id="2.7.7.7" evidence="2"/>
<evidence type="ECO:0000256" key="10">
    <source>
        <dbReference type="ARBA" id="ARBA00022932"/>
    </source>
</evidence>
<dbReference type="GO" id="GO:0003684">
    <property type="term" value="F:damaged DNA binding"/>
    <property type="evidence" value="ECO:0007669"/>
    <property type="project" value="InterPro"/>
</dbReference>
<dbReference type="InterPro" id="IPR043502">
    <property type="entry name" value="DNA/RNA_pol_sf"/>
</dbReference>
<dbReference type="CDD" id="cd03586">
    <property type="entry name" value="PolY_Pol_IV_kappa"/>
    <property type="match status" value="1"/>
</dbReference>
<dbReference type="NCBIfam" id="NF002677">
    <property type="entry name" value="PRK02406.1"/>
    <property type="match status" value="1"/>
</dbReference>
<keyword evidence="4" id="KW-0808">Transferase</keyword>
<dbReference type="InterPro" id="IPR024728">
    <property type="entry name" value="PolY_HhH_motif"/>
</dbReference>
<dbReference type="Pfam" id="PF11798">
    <property type="entry name" value="IMS_HHH"/>
    <property type="match status" value="1"/>
</dbReference>
<dbReference type="FunFam" id="3.30.1490.100:FF:000004">
    <property type="entry name" value="DNA polymerase IV"/>
    <property type="match status" value="1"/>
</dbReference>
<dbReference type="InterPro" id="IPR043128">
    <property type="entry name" value="Rev_trsase/Diguanyl_cyclase"/>
</dbReference>